<dbReference type="EMBL" id="LNSV01000003">
    <property type="protein sequence ID" value="KUH40369.1"/>
    <property type="molecule type" value="Genomic_DNA"/>
</dbReference>
<evidence type="ECO:0008006" key="5">
    <source>
        <dbReference type="Google" id="ProtNLM"/>
    </source>
</evidence>
<dbReference type="AlphaFoldDB" id="A0A100Y9X1"/>
<organism evidence="3 4">
    <name type="scientific">Streptomyces kanasensis</name>
    <dbReference type="NCBI Taxonomy" id="936756"/>
    <lineage>
        <taxon>Bacteria</taxon>
        <taxon>Bacillati</taxon>
        <taxon>Actinomycetota</taxon>
        <taxon>Actinomycetes</taxon>
        <taxon>Kitasatosporales</taxon>
        <taxon>Streptomycetaceae</taxon>
        <taxon>Streptomyces</taxon>
    </lineage>
</organism>
<comment type="caution">
    <text evidence="3">The sequence shown here is derived from an EMBL/GenBank/DDBJ whole genome shotgun (WGS) entry which is preliminary data.</text>
</comment>
<keyword evidence="2" id="KW-0812">Transmembrane</keyword>
<dbReference type="Proteomes" id="UP000054011">
    <property type="component" value="Unassembled WGS sequence"/>
</dbReference>
<accession>A0A100Y9X1</accession>
<keyword evidence="2" id="KW-0472">Membrane</keyword>
<keyword evidence="2" id="KW-1133">Transmembrane helix</keyword>
<gene>
    <name evidence="3" type="ORF">ATE80_01875</name>
</gene>
<evidence type="ECO:0000313" key="4">
    <source>
        <dbReference type="Proteomes" id="UP000054011"/>
    </source>
</evidence>
<feature type="transmembrane region" description="Helical" evidence="2">
    <location>
        <begin position="85"/>
        <end position="107"/>
    </location>
</feature>
<feature type="compositionally biased region" description="Basic residues" evidence="1">
    <location>
        <begin position="1"/>
        <end position="18"/>
    </location>
</feature>
<evidence type="ECO:0000256" key="2">
    <source>
        <dbReference type="SAM" id="Phobius"/>
    </source>
</evidence>
<dbReference type="STRING" id="936756.ATE80_01875"/>
<keyword evidence="4" id="KW-1185">Reference proteome</keyword>
<name>A0A100Y9X1_9ACTN</name>
<dbReference type="RefSeq" id="WP_058940313.1">
    <property type="nucleotide sequence ID" value="NZ_LNSV01000003.1"/>
</dbReference>
<proteinExistence type="predicted"/>
<feature type="region of interest" description="Disordered" evidence="1">
    <location>
        <begin position="1"/>
        <end position="25"/>
    </location>
</feature>
<protein>
    <recommendedName>
        <fullName evidence="5">Cytochrome C oxidase subunit I</fullName>
    </recommendedName>
</protein>
<evidence type="ECO:0000256" key="1">
    <source>
        <dbReference type="SAM" id="MobiDB-lite"/>
    </source>
</evidence>
<evidence type="ECO:0000313" key="3">
    <source>
        <dbReference type="EMBL" id="KUH40369.1"/>
    </source>
</evidence>
<sequence>MTAHRAARRAGRPLHRTHSREARAEGEAFARRMPWLTAAQHEEVARLYAEDRVESSARLLGRTTARCGELREEYAAHYDRLRRRLLCAGAATLLTAAALCAGTWSALR</sequence>
<reference evidence="3 4" key="1">
    <citation type="submission" date="2015-11" db="EMBL/GenBank/DDBJ databases">
        <title>Genome-wide analysis reveals the secondary metabolome in Streptomyces kanasensis ZX01.</title>
        <authorList>
            <person name="Zhang G."/>
            <person name="Han L."/>
            <person name="Feng J."/>
            <person name="Zhang X."/>
        </authorList>
    </citation>
    <scope>NUCLEOTIDE SEQUENCE [LARGE SCALE GENOMIC DNA]</scope>
    <source>
        <strain evidence="3 4">ZX01</strain>
    </source>
</reference>